<dbReference type="Proteomes" id="UP001499910">
    <property type="component" value="Unassembled WGS sequence"/>
</dbReference>
<dbReference type="SUPFAM" id="SSF159894">
    <property type="entry name" value="YgaC/TfoX-N like"/>
    <property type="match status" value="1"/>
</dbReference>
<evidence type="ECO:0000313" key="2">
    <source>
        <dbReference type="EMBL" id="GAA5078475.1"/>
    </source>
</evidence>
<dbReference type="RefSeq" id="WP_259553068.1">
    <property type="nucleotide sequence ID" value="NZ_BAABHW010000005.1"/>
</dbReference>
<organism evidence="2 3">
    <name type="scientific">[Roseibacterium] beibuensis</name>
    <dbReference type="NCBI Taxonomy" id="1193142"/>
    <lineage>
        <taxon>Bacteria</taxon>
        <taxon>Pseudomonadati</taxon>
        <taxon>Pseudomonadota</taxon>
        <taxon>Alphaproteobacteria</taxon>
        <taxon>Rhodobacterales</taxon>
        <taxon>Roseobacteraceae</taxon>
        <taxon>Roseicyclus</taxon>
    </lineage>
</organism>
<feature type="domain" description="TfoX N-terminal" evidence="1">
    <location>
        <begin position="13"/>
        <end position="106"/>
    </location>
</feature>
<sequence length="107" mass="11766">MAVGRADFDHAVELFLGLGDITTRKMMGGLCLYHAGTIFAILMSDGSLWLKGAGEMADVLEAEGCTRWTYQREGKAPTQMPYWSMPDAALDDPDLACDWARRALAHL</sequence>
<keyword evidence="3" id="KW-1185">Reference proteome</keyword>
<reference evidence="3" key="1">
    <citation type="journal article" date="2019" name="Int. J. Syst. Evol. Microbiol.">
        <title>The Global Catalogue of Microorganisms (GCM) 10K type strain sequencing project: providing services to taxonomists for standard genome sequencing and annotation.</title>
        <authorList>
            <consortium name="The Broad Institute Genomics Platform"/>
            <consortium name="The Broad Institute Genome Sequencing Center for Infectious Disease"/>
            <person name="Wu L."/>
            <person name="Ma J."/>
        </authorList>
    </citation>
    <scope>NUCLEOTIDE SEQUENCE [LARGE SCALE GENOMIC DNA]</scope>
    <source>
        <strain evidence="3">JCM 18015</strain>
    </source>
</reference>
<dbReference type="Pfam" id="PF04993">
    <property type="entry name" value="TfoX_N"/>
    <property type="match status" value="1"/>
</dbReference>
<proteinExistence type="predicted"/>
<evidence type="ECO:0000313" key="3">
    <source>
        <dbReference type="Proteomes" id="UP001499910"/>
    </source>
</evidence>
<comment type="caution">
    <text evidence="2">The sequence shown here is derived from an EMBL/GenBank/DDBJ whole genome shotgun (WGS) entry which is preliminary data.</text>
</comment>
<accession>A0ABP9LLQ2</accession>
<evidence type="ECO:0000259" key="1">
    <source>
        <dbReference type="Pfam" id="PF04993"/>
    </source>
</evidence>
<dbReference type="EMBL" id="BAABHW010000005">
    <property type="protein sequence ID" value="GAA5078475.1"/>
    <property type="molecule type" value="Genomic_DNA"/>
</dbReference>
<protein>
    <submittedName>
        <fullName evidence="2">TfoX/Sxy family protein</fullName>
    </submittedName>
</protein>
<dbReference type="Gene3D" id="3.30.1460.30">
    <property type="entry name" value="YgaC/TfoX-N like chaperone"/>
    <property type="match status" value="1"/>
</dbReference>
<gene>
    <name evidence="2" type="ORF">GCM10023209_29590</name>
</gene>
<name>A0ABP9LLQ2_9RHOB</name>
<dbReference type="InterPro" id="IPR007076">
    <property type="entry name" value="TfoX_N"/>
</dbReference>